<feature type="compositionally biased region" description="Basic and acidic residues" evidence="2">
    <location>
        <begin position="273"/>
        <end position="287"/>
    </location>
</feature>
<feature type="region of interest" description="Disordered" evidence="2">
    <location>
        <begin position="257"/>
        <end position="309"/>
    </location>
</feature>
<keyword evidence="1" id="KW-0175">Coiled coil</keyword>
<sequence length="519" mass="59167">MELSPLYTRRLSGSSTRNSFNEDALEQLEFNINDISRASSPASVTSVSTRSEGHGGSSFRDRRHRSSLRSNDEDYRRKYSRLRGELDVERLKARQLQHERVDEMRKLREAYETDRKLELVAMQNRLEEEKKKELARLKEELIKQKDFELQQVLMYKGAELMQKRKSPPDLVVKENAVPEERNSQTRQEEKIMIEIDEEEKCNGGKDGDNDVVVTPGKQTIQDGGEVEKKSWRHEGTEKSSLGWQTRTNIAASASIIDGAPSQDSHQSQTDVLESGRRSRSSREDKESGVGGAGCSSRSRRKEAVNVRRSTEKIEKIDAATEMEDAVLAIKVETQSTKEDGRSSRRRYSERSQEVSVDGTSQTVYTTRGVQATQAKDDHHTQTTGSAAREAAKHNETVNFLTERIKILEYEKTAIERDREETQKLLNRKIKEHKLREEEFMNLKAGYDRELRTVINEHKKVALDNIEKLKLAESALKESTMTEAEIAIFSQRHGRERRLSTSSLPASASQEISANSPPQV</sequence>
<feature type="compositionally biased region" description="Polar residues" evidence="2">
    <location>
        <begin position="357"/>
        <end position="373"/>
    </location>
</feature>
<proteinExistence type="predicted"/>
<gene>
    <name evidence="3" type="ORF">RRG08_027495</name>
</gene>
<dbReference type="Proteomes" id="UP001283361">
    <property type="component" value="Unassembled WGS sequence"/>
</dbReference>
<keyword evidence="4" id="KW-1185">Reference proteome</keyword>
<feature type="region of interest" description="Disordered" evidence="2">
    <location>
        <begin position="39"/>
        <end position="73"/>
    </location>
</feature>
<evidence type="ECO:0000256" key="2">
    <source>
        <dbReference type="SAM" id="MobiDB-lite"/>
    </source>
</evidence>
<feature type="region of interest" description="Disordered" evidence="2">
    <location>
        <begin position="491"/>
        <end position="519"/>
    </location>
</feature>
<dbReference type="AlphaFoldDB" id="A0AAE1D377"/>
<organism evidence="3 4">
    <name type="scientific">Elysia crispata</name>
    <name type="common">lettuce slug</name>
    <dbReference type="NCBI Taxonomy" id="231223"/>
    <lineage>
        <taxon>Eukaryota</taxon>
        <taxon>Metazoa</taxon>
        <taxon>Spiralia</taxon>
        <taxon>Lophotrochozoa</taxon>
        <taxon>Mollusca</taxon>
        <taxon>Gastropoda</taxon>
        <taxon>Heterobranchia</taxon>
        <taxon>Euthyneura</taxon>
        <taxon>Panpulmonata</taxon>
        <taxon>Sacoglossa</taxon>
        <taxon>Placobranchoidea</taxon>
        <taxon>Plakobranchidae</taxon>
        <taxon>Elysia</taxon>
    </lineage>
</organism>
<feature type="coiled-coil region" evidence="1">
    <location>
        <begin position="79"/>
        <end position="151"/>
    </location>
</feature>
<feature type="compositionally biased region" description="Basic and acidic residues" evidence="2">
    <location>
        <begin position="335"/>
        <end position="352"/>
    </location>
</feature>
<feature type="region of interest" description="Disordered" evidence="2">
    <location>
        <begin position="200"/>
        <end position="244"/>
    </location>
</feature>
<reference evidence="3" key="1">
    <citation type="journal article" date="2023" name="G3 (Bethesda)">
        <title>A reference genome for the long-term kleptoplast-retaining sea slug Elysia crispata morphotype clarki.</title>
        <authorList>
            <person name="Eastman K.E."/>
            <person name="Pendleton A.L."/>
            <person name="Shaikh M.A."/>
            <person name="Suttiyut T."/>
            <person name="Ogas R."/>
            <person name="Tomko P."/>
            <person name="Gavelis G."/>
            <person name="Widhalm J.R."/>
            <person name="Wisecaver J.H."/>
        </authorList>
    </citation>
    <scope>NUCLEOTIDE SEQUENCE</scope>
    <source>
        <strain evidence="3">ECLA1</strain>
    </source>
</reference>
<name>A0AAE1D377_9GAST</name>
<evidence type="ECO:0000313" key="4">
    <source>
        <dbReference type="Proteomes" id="UP001283361"/>
    </source>
</evidence>
<dbReference type="EMBL" id="JAWDGP010005603">
    <property type="protein sequence ID" value="KAK3755237.1"/>
    <property type="molecule type" value="Genomic_DNA"/>
</dbReference>
<feature type="compositionally biased region" description="Polar residues" evidence="2">
    <location>
        <begin position="261"/>
        <end position="271"/>
    </location>
</feature>
<protein>
    <submittedName>
        <fullName evidence="3">Uncharacterized protein</fullName>
    </submittedName>
</protein>
<feature type="region of interest" description="Disordered" evidence="2">
    <location>
        <begin position="334"/>
        <end position="391"/>
    </location>
</feature>
<evidence type="ECO:0000256" key="1">
    <source>
        <dbReference type="SAM" id="Coils"/>
    </source>
</evidence>
<comment type="caution">
    <text evidence="3">The sequence shown here is derived from an EMBL/GenBank/DDBJ whole genome shotgun (WGS) entry which is preliminary data.</text>
</comment>
<feature type="compositionally biased region" description="Low complexity" evidence="2">
    <location>
        <begin position="39"/>
        <end position="50"/>
    </location>
</feature>
<feature type="compositionally biased region" description="Polar residues" evidence="2">
    <location>
        <begin position="499"/>
        <end position="519"/>
    </location>
</feature>
<evidence type="ECO:0000313" key="3">
    <source>
        <dbReference type="EMBL" id="KAK3755237.1"/>
    </source>
</evidence>
<feature type="compositionally biased region" description="Basic and acidic residues" evidence="2">
    <location>
        <begin position="225"/>
        <end position="237"/>
    </location>
</feature>
<accession>A0AAE1D377</accession>